<evidence type="ECO:0000313" key="2">
    <source>
        <dbReference type="Proteomes" id="UP001153709"/>
    </source>
</evidence>
<dbReference type="PANTHER" id="PTHR10773">
    <property type="entry name" value="DNA-DIRECTED RNA POLYMERASES I, II, AND III SUBUNIT RPABC2"/>
    <property type="match status" value="1"/>
</dbReference>
<dbReference type="AlphaFoldDB" id="A0A9N9XG45"/>
<dbReference type="EMBL" id="OU898282">
    <property type="protein sequence ID" value="CAG9838008.1"/>
    <property type="molecule type" value="Genomic_DNA"/>
</dbReference>
<proteinExistence type="predicted"/>
<dbReference type="Proteomes" id="UP001153709">
    <property type="component" value="Chromosome 7"/>
</dbReference>
<name>A0A9N9XG45_DIABA</name>
<evidence type="ECO:0000313" key="1">
    <source>
        <dbReference type="EMBL" id="CAG9838008.1"/>
    </source>
</evidence>
<protein>
    <submittedName>
        <fullName evidence="1">Uncharacterized protein</fullName>
    </submittedName>
</protein>
<keyword evidence="2" id="KW-1185">Reference proteome</keyword>
<organism evidence="1 2">
    <name type="scientific">Diabrotica balteata</name>
    <name type="common">Banded cucumber beetle</name>
    <dbReference type="NCBI Taxonomy" id="107213"/>
    <lineage>
        <taxon>Eukaryota</taxon>
        <taxon>Metazoa</taxon>
        <taxon>Ecdysozoa</taxon>
        <taxon>Arthropoda</taxon>
        <taxon>Hexapoda</taxon>
        <taxon>Insecta</taxon>
        <taxon>Pterygota</taxon>
        <taxon>Neoptera</taxon>
        <taxon>Endopterygota</taxon>
        <taxon>Coleoptera</taxon>
        <taxon>Polyphaga</taxon>
        <taxon>Cucujiformia</taxon>
        <taxon>Chrysomeloidea</taxon>
        <taxon>Chrysomelidae</taxon>
        <taxon>Galerucinae</taxon>
        <taxon>Diabroticina</taxon>
        <taxon>Diabroticites</taxon>
        <taxon>Diabrotica</taxon>
    </lineage>
</organism>
<dbReference type="PANTHER" id="PTHR10773:SF19">
    <property type="match status" value="1"/>
</dbReference>
<sequence>MFLNTFVISETFVSTELKKISDGGTIEADKKGKHRPHKIPDSVKDNILEHIKLFPLVPSHYTRRNSKRMHLEEGLNISVMHRMYVEYAKLKKWDAVAIVREYRKVTTLA</sequence>
<accession>A0A9N9XG45</accession>
<reference evidence="1" key="1">
    <citation type="submission" date="2022-01" db="EMBL/GenBank/DDBJ databases">
        <authorList>
            <person name="King R."/>
        </authorList>
    </citation>
    <scope>NUCLEOTIDE SEQUENCE</scope>
</reference>
<gene>
    <name evidence="1" type="ORF">DIABBA_LOCUS10942</name>
</gene>
<dbReference type="OrthoDB" id="6136790at2759"/>